<evidence type="ECO:0000313" key="1">
    <source>
        <dbReference type="EMBL" id="RZF38449.1"/>
    </source>
</evidence>
<dbReference type="AlphaFoldDB" id="A0A482WY03"/>
<comment type="caution">
    <text evidence="1">The sequence shown here is derived from an EMBL/GenBank/DDBJ whole genome shotgun (WGS) entry which is preliminary data.</text>
</comment>
<dbReference type="InParanoid" id="A0A482WY03"/>
<sequence>MRRRPQPRIASQSAMERKRWIGKKLTTTESWTLRREILGKDYAIVCQERADNLKQEFVEMFQRGIDSLAVQQLSAFYGARVVQHFTDPEQFKQGSLHLRDVD</sequence>
<evidence type="ECO:0000313" key="2">
    <source>
        <dbReference type="Proteomes" id="UP000291343"/>
    </source>
</evidence>
<dbReference type="EMBL" id="QKKF02022267">
    <property type="protein sequence ID" value="RZF38449.1"/>
    <property type="molecule type" value="Genomic_DNA"/>
</dbReference>
<proteinExistence type="predicted"/>
<protein>
    <submittedName>
        <fullName evidence="1">Uncharacterized protein</fullName>
    </submittedName>
</protein>
<keyword evidence="2" id="KW-1185">Reference proteome</keyword>
<accession>A0A482WY03</accession>
<gene>
    <name evidence="1" type="ORF">LSTR_LSTR011939</name>
</gene>
<organism evidence="1 2">
    <name type="scientific">Laodelphax striatellus</name>
    <name type="common">Small brown planthopper</name>
    <name type="synonym">Delphax striatella</name>
    <dbReference type="NCBI Taxonomy" id="195883"/>
    <lineage>
        <taxon>Eukaryota</taxon>
        <taxon>Metazoa</taxon>
        <taxon>Ecdysozoa</taxon>
        <taxon>Arthropoda</taxon>
        <taxon>Hexapoda</taxon>
        <taxon>Insecta</taxon>
        <taxon>Pterygota</taxon>
        <taxon>Neoptera</taxon>
        <taxon>Paraneoptera</taxon>
        <taxon>Hemiptera</taxon>
        <taxon>Auchenorrhyncha</taxon>
        <taxon>Fulgoroidea</taxon>
        <taxon>Delphacidae</taxon>
        <taxon>Criomorphinae</taxon>
        <taxon>Laodelphax</taxon>
    </lineage>
</organism>
<name>A0A482WY03_LAOST</name>
<dbReference type="Proteomes" id="UP000291343">
    <property type="component" value="Unassembled WGS sequence"/>
</dbReference>
<reference evidence="1 2" key="1">
    <citation type="journal article" date="2017" name="Gigascience">
        <title>Genome sequence of the small brown planthopper, Laodelphax striatellus.</title>
        <authorList>
            <person name="Zhu J."/>
            <person name="Jiang F."/>
            <person name="Wang X."/>
            <person name="Yang P."/>
            <person name="Bao Y."/>
            <person name="Zhao W."/>
            <person name="Wang W."/>
            <person name="Lu H."/>
            <person name="Wang Q."/>
            <person name="Cui N."/>
            <person name="Li J."/>
            <person name="Chen X."/>
            <person name="Luo L."/>
            <person name="Yu J."/>
            <person name="Kang L."/>
            <person name="Cui F."/>
        </authorList>
    </citation>
    <scope>NUCLEOTIDE SEQUENCE [LARGE SCALE GENOMIC DNA]</scope>
    <source>
        <strain evidence="1">Lst14</strain>
    </source>
</reference>